<evidence type="ECO:0000313" key="6">
    <source>
        <dbReference type="EMBL" id="PWZ15569.1"/>
    </source>
</evidence>
<protein>
    <submittedName>
        <fullName evidence="6">PHD finger protein PERSISTENT TAPETAL CELL 1</fullName>
    </submittedName>
</protein>
<dbReference type="InterPro" id="IPR020549">
    <property type="entry name" value="YbeY_CS"/>
</dbReference>
<dbReference type="InterPro" id="IPR057765">
    <property type="entry name" value="MS1-like_ubiquitin"/>
</dbReference>
<feature type="region of interest" description="Disordered" evidence="4">
    <location>
        <begin position="633"/>
        <end position="653"/>
    </location>
</feature>
<dbReference type="Pfam" id="PF25874">
    <property type="entry name" value="WHD_plant_repro"/>
    <property type="match status" value="1"/>
</dbReference>
<dbReference type="Pfam" id="PF00628">
    <property type="entry name" value="PHD"/>
    <property type="match status" value="1"/>
</dbReference>
<dbReference type="Proteomes" id="UP000251960">
    <property type="component" value="Chromosome 7"/>
</dbReference>
<dbReference type="PANTHER" id="PTHR46201">
    <property type="entry name" value="PHD FINGER PROTEIN MALE MEIOCYTE DEATH 1-RELATED"/>
    <property type="match status" value="1"/>
</dbReference>
<evidence type="ECO:0000259" key="5">
    <source>
        <dbReference type="SMART" id="SM00249"/>
    </source>
</evidence>
<sequence length="715" mass="78363">MAANNKTTMVVSLGSSRRRKRGEMLFRFESFCQPGYPAPLAGGGAFRDNVRALLGLAHLEAGAHGETKCWSFQLELHRHPPTVVRLFVVEEVVDTSPQRQCHLCRHVVNSGLELHSDDLICRKKTITIEQLGQCQIYALTLPGNPRGVSVSGWGRHLICSKRFHFVLPKRELSVEADGLHYGINHGPEKPSKGTATSRGHLLHGVVHLNGFGHLVALHGFEGGSEFVAGEQIMDLWDRICSSLNVRKVSLVDTARKGHMELRLLHGVAYGDTWFGRWGYRFGRPSYGVALPSYQQSLHALQSVPLCVLVPHLSCFSQDLPVVVTKYQAISGHKLLNLGDLLRFMLELRTRLPATSVTAMDYRGIMSEASCRWSAKRVDMAARAVVDALRRTEPPARWVTRQEVRDAARAYIGDTGLLDFVLKSLGNHIVGNYVVRRAMNPVTKVLEYCLEDVSSVLPAVGGVPSNGGGKMRVRFQLTRAQLMRDLMHLYRHVLKEPSQALTTGAFGAIPVAARMILDTKHFVKDYHEGFAPINSVGVGHVHMNLCCTLLLKNGGPELVAPYETVTLPAHATVGELKWEVQRLFSEMYLGLRTFTAESVAGVGVSQDACPVLGLIDVGSVVVIEGSVVEQQQLADESVHTGSEAASVSEGGGDSERVVDCACGADDDDGERMACCDICEAWQHTRCAGIKDTDDAPHVFVCNRCDNDVLSFPPLSC</sequence>
<dbReference type="InterPro" id="IPR059080">
    <property type="entry name" value="WHD_PTC1"/>
</dbReference>
<dbReference type="GO" id="GO:0008270">
    <property type="term" value="F:zinc ion binding"/>
    <property type="evidence" value="ECO:0007669"/>
    <property type="project" value="UniProtKB-KW"/>
</dbReference>
<evidence type="ECO:0000256" key="4">
    <source>
        <dbReference type="SAM" id="MobiDB-lite"/>
    </source>
</evidence>
<accession>A0A3L6E404</accession>
<dbReference type="SMART" id="SM00249">
    <property type="entry name" value="PHD"/>
    <property type="match status" value="1"/>
</dbReference>
<keyword evidence="3" id="KW-0862">Zinc</keyword>
<dbReference type="InterPro" id="IPR019787">
    <property type="entry name" value="Znf_PHD-finger"/>
</dbReference>
<dbReference type="AlphaFoldDB" id="A0A3L6E404"/>
<dbReference type="InterPro" id="IPR013083">
    <property type="entry name" value="Znf_RING/FYVE/PHD"/>
</dbReference>
<dbReference type="PROSITE" id="PS01306">
    <property type="entry name" value="UPF0054"/>
    <property type="match status" value="1"/>
</dbReference>
<evidence type="ECO:0000256" key="3">
    <source>
        <dbReference type="ARBA" id="ARBA00022833"/>
    </source>
</evidence>
<dbReference type="PANTHER" id="PTHR46201:SF1">
    <property type="entry name" value="PHD FINGER PROTEIN MALE STERILITY 1"/>
    <property type="match status" value="1"/>
</dbReference>
<evidence type="ECO:0000256" key="2">
    <source>
        <dbReference type="ARBA" id="ARBA00022771"/>
    </source>
</evidence>
<dbReference type="SUPFAM" id="SSF57903">
    <property type="entry name" value="FYVE/PHD zinc finger"/>
    <property type="match status" value="1"/>
</dbReference>
<organism evidence="6 7">
    <name type="scientific">Zea mays</name>
    <name type="common">Maize</name>
    <dbReference type="NCBI Taxonomy" id="4577"/>
    <lineage>
        <taxon>Eukaryota</taxon>
        <taxon>Viridiplantae</taxon>
        <taxon>Streptophyta</taxon>
        <taxon>Embryophyta</taxon>
        <taxon>Tracheophyta</taxon>
        <taxon>Spermatophyta</taxon>
        <taxon>Magnoliopsida</taxon>
        <taxon>Liliopsida</taxon>
        <taxon>Poales</taxon>
        <taxon>Poaceae</taxon>
        <taxon>PACMAD clade</taxon>
        <taxon>Panicoideae</taxon>
        <taxon>Andropogonodae</taxon>
        <taxon>Andropogoneae</taxon>
        <taxon>Tripsacinae</taxon>
        <taxon>Zea</taxon>
    </lineage>
</organism>
<dbReference type="InterPro" id="IPR001965">
    <property type="entry name" value="Znf_PHD"/>
</dbReference>
<name>A0A3L6E404_MAIZE</name>
<keyword evidence="2" id="KW-0863">Zinc-finger</keyword>
<dbReference type="Gene3D" id="3.30.40.10">
    <property type="entry name" value="Zinc/RING finger domain, C3HC4 (zinc finger)"/>
    <property type="match status" value="1"/>
</dbReference>
<dbReference type="Pfam" id="PF25565">
    <property type="entry name" value="Ubiquitin_At1g33420"/>
    <property type="match status" value="1"/>
</dbReference>
<dbReference type="EMBL" id="NCVQ01000008">
    <property type="protein sequence ID" value="PWZ15569.1"/>
    <property type="molecule type" value="Genomic_DNA"/>
</dbReference>
<reference evidence="6 7" key="1">
    <citation type="journal article" date="2018" name="Nat. Genet.">
        <title>Extensive intraspecific gene order and gene structural variations between Mo17 and other maize genomes.</title>
        <authorList>
            <person name="Sun S."/>
            <person name="Zhou Y."/>
            <person name="Chen J."/>
            <person name="Shi J."/>
            <person name="Zhao H."/>
            <person name="Zhao H."/>
            <person name="Song W."/>
            <person name="Zhang M."/>
            <person name="Cui Y."/>
            <person name="Dong X."/>
            <person name="Liu H."/>
            <person name="Ma X."/>
            <person name="Jiao Y."/>
            <person name="Wang B."/>
            <person name="Wei X."/>
            <person name="Stein J.C."/>
            <person name="Glaubitz J.C."/>
            <person name="Lu F."/>
            <person name="Yu G."/>
            <person name="Liang C."/>
            <person name="Fengler K."/>
            <person name="Li B."/>
            <person name="Rafalski A."/>
            <person name="Schnable P.S."/>
            <person name="Ware D.H."/>
            <person name="Buckler E.S."/>
            <person name="Lai J."/>
        </authorList>
    </citation>
    <scope>NUCLEOTIDE SEQUENCE [LARGE SCALE GENOMIC DNA]</scope>
    <source>
        <strain evidence="7">cv. Missouri 17</strain>
        <tissue evidence="6">Seedling</tissue>
    </source>
</reference>
<keyword evidence="1" id="KW-0479">Metal-binding</keyword>
<dbReference type="PROSITE" id="PS01359">
    <property type="entry name" value="ZF_PHD_1"/>
    <property type="match status" value="1"/>
</dbReference>
<feature type="domain" description="Zinc finger PHD-type" evidence="5">
    <location>
        <begin position="658"/>
        <end position="704"/>
    </location>
</feature>
<gene>
    <name evidence="6" type="primary">PTC1</name>
    <name evidence="6" type="ORF">Zm00014a_023868</name>
</gene>
<proteinExistence type="predicted"/>
<dbReference type="InterPro" id="IPR011011">
    <property type="entry name" value="Znf_FYVE_PHD"/>
</dbReference>
<comment type="caution">
    <text evidence="6">The sequence shown here is derived from an EMBL/GenBank/DDBJ whole genome shotgun (WGS) entry which is preliminary data.</text>
</comment>
<evidence type="ECO:0000313" key="7">
    <source>
        <dbReference type="Proteomes" id="UP000251960"/>
    </source>
</evidence>
<dbReference type="InterPro" id="IPR019786">
    <property type="entry name" value="Zinc_finger_PHD-type_CS"/>
</dbReference>
<evidence type="ECO:0000256" key="1">
    <source>
        <dbReference type="ARBA" id="ARBA00022723"/>
    </source>
</evidence>
<dbReference type="ExpressionAtlas" id="A0A3L6E404">
    <property type="expression patterns" value="baseline and differential"/>
</dbReference>